<dbReference type="FunFam" id="3.40.50.300:FF:001329">
    <property type="entry name" value="Small GTP-binding protein, putative"/>
    <property type="match status" value="1"/>
</dbReference>
<sequence length="253" mass="27413">MAGMLEQDVDTTLKVIVVGNGQVGKTSMITRFAKGIFTNEYKKTIGVDFLEKKTYLSAVGEEVTYLLWDTAGQEEYDAITRTYYKGAGACILAFSTIDRDSFDAVESWYQKVTDECGTIAMVLVQNKVDLMDDAAMEPKEVEMLAKKLRLKLYRTCVKDDLNVSEVFQHLGSEFVRSGGEAALGKSSMMSMEEVASKPMVDRSNAKSAGGGGTPSDKPAGSTNDQAFKLGAGGKPSVQRTGGKKNKYGPCSIL</sequence>
<name>A0A813KBX1_POLGL</name>
<dbReference type="OMA" id="KGIFTHA"/>
<evidence type="ECO:0000256" key="2">
    <source>
        <dbReference type="ARBA" id="ARBA00023134"/>
    </source>
</evidence>
<keyword evidence="1" id="KW-0547">Nucleotide-binding</keyword>
<dbReference type="Proteomes" id="UP000626109">
    <property type="component" value="Unassembled WGS sequence"/>
</dbReference>
<dbReference type="InterPro" id="IPR027417">
    <property type="entry name" value="P-loop_NTPase"/>
</dbReference>
<dbReference type="InterPro" id="IPR050227">
    <property type="entry name" value="Rab"/>
</dbReference>
<dbReference type="SMART" id="SM00173">
    <property type="entry name" value="RAS"/>
    <property type="match status" value="1"/>
</dbReference>
<dbReference type="Pfam" id="PF00071">
    <property type="entry name" value="Ras"/>
    <property type="match status" value="1"/>
</dbReference>
<evidence type="ECO:0000313" key="7">
    <source>
        <dbReference type="Proteomes" id="UP000654075"/>
    </source>
</evidence>
<dbReference type="AlphaFoldDB" id="A0A813KBX1"/>
<dbReference type="PROSITE" id="PS51419">
    <property type="entry name" value="RAB"/>
    <property type="match status" value="1"/>
</dbReference>
<proteinExistence type="predicted"/>
<evidence type="ECO:0000313" key="5">
    <source>
        <dbReference type="EMBL" id="CAE8699442.1"/>
    </source>
</evidence>
<dbReference type="PROSITE" id="PS51421">
    <property type="entry name" value="RAS"/>
    <property type="match status" value="1"/>
</dbReference>
<keyword evidence="2" id="KW-0342">GTP-binding</keyword>
<organism evidence="5 6">
    <name type="scientific">Polarella glacialis</name>
    <name type="common">Dinoflagellate</name>
    <dbReference type="NCBI Taxonomy" id="89957"/>
    <lineage>
        <taxon>Eukaryota</taxon>
        <taxon>Sar</taxon>
        <taxon>Alveolata</taxon>
        <taxon>Dinophyceae</taxon>
        <taxon>Suessiales</taxon>
        <taxon>Suessiaceae</taxon>
        <taxon>Polarella</taxon>
    </lineage>
</organism>
<dbReference type="EMBL" id="CAJNNV010032381">
    <property type="protein sequence ID" value="CAE8639815.1"/>
    <property type="molecule type" value="Genomic_DNA"/>
</dbReference>
<dbReference type="PROSITE" id="PS51420">
    <property type="entry name" value="RHO"/>
    <property type="match status" value="1"/>
</dbReference>
<dbReference type="PANTHER" id="PTHR47977">
    <property type="entry name" value="RAS-RELATED PROTEIN RAB"/>
    <property type="match status" value="1"/>
</dbReference>
<evidence type="ECO:0000313" key="6">
    <source>
        <dbReference type="Proteomes" id="UP000626109"/>
    </source>
</evidence>
<evidence type="ECO:0000256" key="1">
    <source>
        <dbReference type="ARBA" id="ARBA00022741"/>
    </source>
</evidence>
<gene>
    <name evidence="4" type="ORF">PGLA1383_LOCUS54804</name>
    <name evidence="5" type="ORF">PGLA2088_LOCUS31162</name>
</gene>
<keyword evidence="7" id="KW-1185">Reference proteome</keyword>
<dbReference type="GO" id="GO:0005525">
    <property type="term" value="F:GTP binding"/>
    <property type="evidence" value="ECO:0007669"/>
    <property type="project" value="UniProtKB-KW"/>
</dbReference>
<dbReference type="GO" id="GO:0003924">
    <property type="term" value="F:GTPase activity"/>
    <property type="evidence" value="ECO:0007669"/>
    <property type="project" value="InterPro"/>
</dbReference>
<comment type="caution">
    <text evidence="5">The sequence shown here is derived from an EMBL/GenBank/DDBJ whole genome shotgun (WGS) entry which is preliminary data.</text>
</comment>
<protein>
    <recommendedName>
        <fullName evidence="8">Ras-related protein Rab-23</fullName>
    </recommendedName>
</protein>
<dbReference type="PRINTS" id="PR00449">
    <property type="entry name" value="RASTRNSFRMNG"/>
</dbReference>
<evidence type="ECO:0000313" key="4">
    <source>
        <dbReference type="EMBL" id="CAE8639815.1"/>
    </source>
</evidence>
<dbReference type="Gene3D" id="3.40.50.300">
    <property type="entry name" value="P-loop containing nucleotide triphosphate hydrolases"/>
    <property type="match status" value="1"/>
</dbReference>
<feature type="region of interest" description="Disordered" evidence="3">
    <location>
        <begin position="186"/>
        <end position="253"/>
    </location>
</feature>
<accession>A0A813KBX1</accession>
<dbReference type="SMART" id="SM00175">
    <property type="entry name" value="RAB"/>
    <property type="match status" value="1"/>
</dbReference>
<dbReference type="SMART" id="SM00176">
    <property type="entry name" value="RAN"/>
    <property type="match status" value="1"/>
</dbReference>
<evidence type="ECO:0000256" key="3">
    <source>
        <dbReference type="SAM" id="MobiDB-lite"/>
    </source>
</evidence>
<dbReference type="InterPro" id="IPR001806">
    <property type="entry name" value="Small_GTPase"/>
</dbReference>
<evidence type="ECO:0008006" key="8">
    <source>
        <dbReference type="Google" id="ProtNLM"/>
    </source>
</evidence>
<dbReference type="Proteomes" id="UP000654075">
    <property type="component" value="Unassembled WGS sequence"/>
</dbReference>
<dbReference type="EMBL" id="CAJNNW010029202">
    <property type="protein sequence ID" value="CAE8699442.1"/>
    <property type="molecule type" value="Genomic_DNA"/>
</dbReference>
<dbReference type="OrthoDB" id="6585768at2759"/>
<dbReference type="InterPro" id="IPR005225">
    <property type="entry name" value="Small_GTP-bd"/>
</dbReference>
<dbReference type="SMART" id="SM00174">
    <property type="entry name" value="RHO"/>
    <property type="match status" value="1"/>
</dbReference>
<dbReference type="SUPFAM" id="SSF52540">
    <property type="entry name" value="P-loop containing nucleoside triphosphate hydrolases"/>
    <property type="match status" value="1"/>
</dbReference>
<dbReference type="NCBIfam" id="TIGR00231">
    <property type="entry name" value="small_GTP"/>
    <property type="match status" value="1"/>
</dbReference>
<reference evidence="5" key="1">
    <citation type="submission" date="2021-02" db="EMBL/GenBank/DDBJ databases">
        <authorList>
            <person name="Dougan E. K."/>
            <person name="Rhodes N."/>
            <person name="Thang M."/>
            <person name="Chan C."/>
        </authorList>
    </citation>
    <scope>NUCLEOTIDE SEQUENCE</scope>
</reference>